<reference evidence="1 2" key="1">
    <citation type="journal article" date="2012" name="J. Bacteriol.">
        <title>Genome of Bacillus macauensis ZFHKF-1, a Long-Chain-Forming Bacterium.</title>
        <authorList>
            <person name="Cai L."/>
            <person name="Zhang T."/>
        </authorList>
    </citation>
    <scope>NUCLEOTIDE SEQUENCE [LARGE SCALE GENOMIC DNA]</scope>
    <source>
        <strain evidence="1 2">ZFHKF-1</strain>
    </source>
</reference>
<dbReference type="Gene3D" id="3.40.1580.10">
    <property type="entry name" value="SMI1/KNR4-like"/>
    <property type="match status" value="1"/>
</dbReference>
<name>I8AN73_9BACL</name>
<gene>
    <name evidence="1" type="ORF">A374_01344</name>
</gene>
<dbReference type="AlphaFoldDB" id="I8AN73"/>
<dbReference type="SUPFAM" id="SSF160631">
    <property type="entry name" value="SMI1/KNR4-like"/>
    <property type="match status" value="1"/>
</dbReference>
<dbReference type="PATRIC" id="fig|1196324.3.peg.269"/>
<protein>
    <recommendedName>
        <fullName evidence="3">Knr4/Smi1-like domain-containing protein</fullName>
    </recommendedName>
</protein>
<dbReference type="RefSeq" id="WP_007200373.1">
    <property type="nucleotide sequence ID" value="NZ_AKKV01000010.1"/>
</dbReference>
<dbReference type="OrthoDB" id="2860275at2"/>
<keyword evidence="2" id="KW-1185">Reference proteome</keyword>
<comment type="caution">
    <text evidence="1">The sequence shown here is derived from an EMBL/GenBank/DDBJ whole genome shotgun (WGS) entry which is preliminary data.</text>
</comment>
<evidence type="ECO:0000313" key="2">
    <source>
        <dbReference type="Proteomes" id="UP000004080"/>
    </source>
</evidence>
<dbReference type="InterPro" id="IPR037883">
    <property type="entry name" value="Knr4/Smi1-like_sf"/>
</dbReference>
<dbReference type="Proteomes" id="UP000004080">
    <property type="component" value="Unassembled WGS sequence"/>
</dbReference>
<evidence type="ECO:0000313" key="1">
    <source>
        <dbReference type="EMBL" id="EIT87219.1"/>
    </source>
</evidence>
<dbReference type="EMBL" id="AKKV01000010">
    <property type="protein sequence ID" value="EIT87219.1"/>
    <property type="molecule type" value="Genomic_DNA"/>
</dbReference>
<proteinExistence type="predicted"/>
<evidence type="ECO:0008006" key="3">
    <source>
        <dbReference type="Google" id="ProtNLM"/>
    </source>
</evidence>
<accession>I8AN73</accession>
<organism evidence="1 2">
    <name type="scientific">Fictibacillus macauensis ZFHKF-1</name>
    <dbReference type="NCBI Taxonomy" id="1196324"/>
    <lineage>
        <taxon>Bacteria</taxon>
        <taxon>Bacillati</taxon>
        <taxon>Bacillota</taxon>
        <taxon>Bacilli</taxon>
        <taxon>Bacillales</taxon>
        <taxon>Fictibacillaceae</taxon>
        <taxon>Fictibacillus</taxon>
    </lineage>
</organism>
<sequence length="50" mass="5736">MKIENKLSLLGITSKYGNNSSREVEKVEQTIGLTLPDEYKEFLHTFGTKF</sequence>